<evidence type="ECO:0000313" key="1">
    <source>
        <dbReference type="EMBL" id="TQM89796.1"/>
    </source>
</evidence>
<protein>
    <recommendedName>
        <fullName evidence="3">Antitoxin of toxin-antitoxin stability system</fullName>
    </recommendedName>
</protein>
<gene>
    <name evidence="1" type="ORF">BD293_4482</name>
</gene>
<dbReference type="RefSeq" id="WP_142085863.1">
    <property type="nucleotide sequence ID" value="NZ_VFPT01000005.1"/>
</dbReference>
<keyword evidence="2" id="KW-1185">Reference proteome</keyword>
<dbReference type="OrthoDB" id="791062at2"/>
<name>A0A543K404_9RHOB</name>
<evidence type="ECO:0008006" key="3">
    <source>
        <dbReference type="Google" id="ProtNLM"/>
    </source>
</evidence>
<reference evidence="1 2" key="1">
    <citation type="submission" date="2019-06" db="EMBL/GenBank/DDBJ databases">
        <title>Genomic Encyclopedia of Archaeal and Bacterial Type Strains, Phase II (KMG-II): from individual species to whole genera.</title>
        <authorList>
            <person name="Goeker M."/>
        </authorList>
    </citation>
    <scope>NUCLEOTIDE SEQUENCE [LARGE SCALE GENOMIC DNA]</scope>
    <source>
        <strain evidence="1 2">DSM 18423</strain>
    </source>
</reference>
<dbReference type="EMBL" id="VFPT01000005">
    <property type="protein sequence ID" value="TQM89796.1"/>
    <property type="molecule type" value="Genomic_DNA"/>
</dbReference>
<evidence type="ECO:0000313" key="2">
    <source>
        <dbReference type="Proteomes" id="UP000320582"/>
    </source>
</evidence>
<sequence>MPELACMTVYQFSELSDAAKEKARDWWRAGGMDYDWWDSVYDDFGRICEILGVDLKTRDIKLMNGRTRQEPCVWFRGFASQGDGACFEGIASYAKGASRNIRDYAPQDKTLHSIADRLQDVQKRNFYQLRAAISHRGHYFHEYCMDIDVSRDSPTYQAMTDDAEDTVMEVLRDLADNDSLCTSF</sequence>
<organism evidence="1 2">
    <name type="scientific">Roseinatronobacter monicus</name>
    <dbReference type="NCBI Taxonomy" id="393481"/>
    <lineage>
        <taxon>Bacteria</taxon>
        <taxon>Pseudomonadati</taxon>
        <taxon>Pseudomonadota</taxon>
        <taxon>Alphaproteobacteria</taxon>
        <taxon>Rhodobacterales</taxon>
        <taxon>Paracoccaceae</taxon>
        <taxon>Roseinatronobacter</taxon>
    </lineage>
</organism>
<dbReference type="Proteomes" id="UP000320582">
    <property type="component" value="Unassembled WGS sequence"/>
</dbReference>
<dbReference type="AlphaFoldDB" id="A0A543K404"/>
<comment type="caution">
    <text evidence="1">The sequence shown here is derived from an EMBL/GenBank/DDBJ whole genome shotgun (WGS) entry which is preliminary data.</text>
</comment>
<proteinExistence type="predicted"/>
<accession>A0A543K404</accession>